<dbReference type="PATRIC" id="fig|1227455.4.peg.1423"/>
<dbReference type="InterPro" id="IPR038482">
    <property type="entry name" value="Tp34-type_sf"/>
</dbReference>
<dbReference type="InterPro" id="IPR055774">
    <property type="entry name" value="DUF7350"/>
</dbReference>
<comment type="caution">
    <text evidence="3">The sequence shown here is derived from an EMBL/GenBank/DDBJ whole genome shotgun (WGS) entry which is preliminary data.</text>
</comment>
<sequence length="348" mass="38316">MAAGTAATAGCLETLGLRTQSAWRDPPLVNDRPRAVYYPAVTEGMAMYGTRSVGPYTVALMYSYPHRFWNLDGSQTRKTVVESEDSVHLMTTIWDERSGIVIPVDAGLSAEIVQDGELVSQEVIYPMLSQRMGFHYGANFRLDGNGTYEARVSIGGTRMRRTGRFEEEFSDPMTATFEFTFDTAELYDLALRQLPEKQGERGAVEPMDMGMDVPVGRAPPKRALPGTRLGTKRSGDATFVVTAIRNTNGATRLAVFPRTPYNRIVLPFMSLSATVSRGGKRVFDGSLERTLDPDVGYHYSTAVEGIQPGDELEISVITPPQIARHDGYETAFIHMPPVEMIVPSSVTT</sequence>
<dbReference type="InParanoid" id="M0MKT2"/>
<evidence type="ECO:0000256" key="1">
    <source>
        <dbReference type="SAM" id="MobiDB-lite"/>
    </source>
</evidence>
<evidence type="ECO:0000259" key="2">
    <source>
        <dbReference type="Pfam" id="PF24041"/>
    </source>
</evidence>
<feature type="region of interest" description="Disordered" evidence="1">
    <location>
        <begin position="204"/>
        <end position="229"/>
    </location>
</feature>
<name>M0MKT2_9EURY</name>
<proteinExistence type="predicted"/>
<reference evidence="3 4" key="1">
    <citation type="journal article" date="2014" name="PLoS Genet.">
        <title>Phylogenetically driven sequencing of extremely halophilic archaea reveals strategies for static and dynamic osmo-response.</title>
        <authorList>
            <person name="Becker E.A."/>
            <person name="Seitzer P.M."/>
            <person name="Tritt A."/>
            <person name="Larsen D."/>
            <person name="Krusor M."/>
            <person name="Yao A.I."/>
            <person name="Wu D."/>
            <person name="Madern D."/>
            <person name="Eisen J.A."/>
            <person name="Darling A.E."/>
            <person name="Facciotti M.T."/>
        </authorList>
    </citation>
    <scope>NUCLEOTIDE SEQUENCE [LARGE SCALE GENOMIC DNA]</scope>
    <source>
        <strain evidence="3 4">DSM 5350</strain>
    </source>
</reference>
<gene>
    <name evidence="3" type="ORF">C449_06980</name>
</gene>
<dbReference type="AlphaFoldDB" id="M0MKT2"/>
<dbReference type="Proteomes" id="UP000011669">
    <property type="component" value="Unassembled WGS sequence"/>
</dbReference>
<protein>
    <submittedName>
        <fullName evidence="3">Fe2+ transport protein</fullName>
    </submittedName>
</protein>
<dbReference type="EMBL" id="AOMD01000018">
    <property type="protein sequence ID" value="EMA45349.1"/>
    <property type="molecule type" value="Genomic_DNA"/>
</dbReference>
<keyword evidence="4" id="KW-1185">Reference proteome</keyword>
<dbReference type="Gene3D" id="2.60.40.2480">
    <property type="entry name" value="Periplasmic metal-binding protein Tp34-type"/>
    <property type="match status" value="1"/>
</dbReference>
<evidence type="ECO:0000313" key="4">
    <source>
        <dbReference type="Proteomes" id="UP000011669"/>
    </source>
</evidence>
<evidence type="ECO:0000313" key="3">
    <source>
        <dbReference type="EMBL" id="EMA45349.1"/>
    </source>
</evidence>
<dbReference type="Pfam" id="PF24041">
    <property type="entry name" value="DUF7350"/>
    <property type="match status" value="1"/>
</dbReference>
<feature type="domain" description="DUF7350" evidence="2">
    <location>
        <begin position="223"/>
        <end position="340"/>
    </location>
</feature>
<organism evidence="3 4">
    <name type="scientific">Halococcus saccharolyticus DSM 5350</name>
    <dbReference type="NCBI Taxonomy" id="1227455"/>
    <lineage>
        <taxon>Archaea</taxon>
        <taxon>Methanobacteriati</taxon>
        <taxon>Methanobacteriota</taxon>
        <taxon>Stenosarchaea group</taxon>
        <taxon>Halobacteria</taxon>
        <taxon>Halobacteriales</taxon>
        <taxon>Halococcaceae</taxon>
        <taxon>Halococcus</taxon>
    </lineage>
</organism>
<accession>M0MKT2</accession>